<dbReference type="GeneID" id="73331009"/>
<reference evidence="1 2" key="1">
    <citation type="submission" date="2022-03" db="EMBL/GenBank/DDBJ databases">
        <title>Genome data of Colletotrichum spp.</title>
        <authorList>
            <person name="Utami Y.D."/>
            <person name="Hiruma K."/>
        </authorList>
    </citation>
    <scope>NUCLEOTIDE SEQUENCE [LARGE SCALE GENOMIC DNA]</scope>
    <source>
        <strain evidence="1 2">MAFF 239500</strain>
    </source>
</reference>
<dbReference type="Proteomes" id="UP001055115">
    <property type="component" value="Unassembled WGS sequence"/>
</dbReference>
<name>A0AA37UKG7_9PEZI</name>
<evidence type="ECO:0000313" key="1">
    <source>
        <dbReference type="EMBL" id="GKT50026.1"/>
    </source>
</evidence>
<dbReference type="AlphaFoldDB" id="A0AA37UKG7"/>
<evidence type="ECO:0000313" key="2">
    <source>
        <dbReference type="Proteomes" id="UP001055115"/>
    </source>
</evidence>
<protein>
    <submittedName>
        <fullName evidence="1">Uncharacterized protein</fullName>
    </submittedName>
</protein>
<accession>A0AA37UKG7</accession>
<organism evidence="1 2">
    <name type="scientific">Colletotrichum spaethianum</name>
    <dbReference type="NCBI Taxonomy" id="700344"/>
    <lineage>
        <taxon>Eukaryota</taxon>
        <taxon>Fungi</taxon>
        <taxon>Dikarya</taxon>
        <taxon>Ascomycota</taxon>
        <taxon>Pezizomycotina</taxon>
        <taxon>Sordariomycetes</taxon>
        <taxon>Hypocreomycetidae</taxon>
        <taxon>Glomerellales</taxon>
        <taxon>Glomerellaceae</taxon>
        <taxon>Colletotrichum</taxon>
        <taxon>Colletotrichum spaethianum species complex</taxon>
    </lineage>
</organism>
<dbReference type="RefSeq" id="XP_049132376.1">
    <property type="nucleotide sequence ID" value="XM_049276419.1"/>
</dbReference>
<dbReference type="InterPro" id="IPR053008">
    <property type="entry name" value="Phomopsin_biosynth_assoc"/>
</dbReference>
<dbReference type="PANTHER" id="PTHR35896:SF3">
    <property type="entry name" value="MAJOR FACILITATOR SUPERFAMILY TRANSPORTER"/>
    <property type="match status" value="1"/>
</dbReference>
<dbReference type="EMBL" id="BQXU01000034">
    <property type="protein sequence ID" value="GKT50026.1"/>
    <property type="molecule type" value="Genomic_DNA"/>
</dbReference>
<gene>
    <name evidence="1" type="ORF">ColSpa_10207</name>
</gene>
<dbReference type="PANTHER" id="PTHR35896">
    <property type="entry name" value="IG-LIKE DOMAIN-CONTAINING PROTEIN"/>
    <property type="match status" value="1"/>
</dbReference>
<sequence>MSSSIESCGTTPGEARARGCLFELHNFAWVPPACYDHELADTWDADDGWLFSHNMEGTDLIPKEVALRGELPAAWVPWSQHLAHCALIWRKFQRAVSFGWPMDNWTSSYSHTDHCATNLIRRDLEEASFNSLLYLKYPTCDFRWRTPITPAEFKASLPAAAANHKHNHS</sequence>
<proteinExistence type="predicted"/>
<comment type="caution">
    <text evidence="1">The sequence shown here is derived from an EMBL/GenBank/DDBJ whole genome shotgun (WGS) entry which is preliminary data.</text>
</comment>
<keyword evidence="2" id="KW-1185">Reference proteome</keyword>